<keyword evidence="1" id="KW-0328">Glycosyltransferase</keyword>
<comment type="similarity">
    <text evidence="4">Belongs to the glycosyltransferase 104 family.</text>
</comment>
<accession>A0ABU1ZHI4</accession>
<dbReference type="EMBL" id="JAVDXO010000001">
    <property type="protein sequence ID" value="MDR7304997.1"/>
    <property type="molecule type" value="Genomic_DNA"/>
</dbReference>
<dbReference type="NCBIfam" id="TIGR03837">
    <property type="entry name" value="efp_Arg_rhamno"/>
    <property type="match status" value="1"/>
</dbReference>
<organism evidence="8 9">
    <name type="scientific">Rhodoferax saidenbachensis</name>
    <dbReference type="NCBI Taxonomy" id="1484693"/>
    <lineage>
        <taxon>Bacteria</taxon>
        <taxon>Pseudomonadati</taxon>
        <taxon>Pseudomonadota</taxon>
        <taxon>Betaproteobacteria</taxon>
        <taxon>Burkholderiales</taxon>
        <taxon>Comamonadaceae</taxon>
        <taxon>Rhodoferax</taxon>
    </lineage>
</organism>
<dbReference type="RefSeq" id="WP_310338673.1">
    <property type="nucleotide sequence ID" value="NZ_JAVDXO010000001.1"/>
</dbReference>
<sequence length="379" mass="42080">MQWDIFCKVIDNFGDIGVCWRLCADLANRGHTVRLWVDDSRALAWMAPGAVEGRWPNVKVHDWAEACDPTVLEKLPPADVWIEGFGCEIAPEFIAARAMDTGASGQNGLKPPAWINLEYLSAEAYVERCHALPSPVMQGPAQGWTKHFYYPGFTARTGGLLHEADYLARQTAFDDNACNAWLAQHSIAWQGQRLVSLFCYEPPALTALLQGLVQGATPTLLLVTPGRAQRAVQTALAQMDLPTTGAGELALHWLEPLTQTEFDELLWACDLNLVRGEDSLVRAIWAGKPWLWQIYPQDDGAHADKLNALLDQMQAPASLRAAQLAWNDLNGMAGPNQPRLDWGTLPLVEWSAAAHDWRHGLLQMDDLTSQLTNFVQKKR</sequence>
<evidence type="ECO:0000256" key="5">
    <source>
        <dbReference type="ARBA" id="ARBA00024416"/>
    </source>
</evidence>
<evidence type="ECO:0000256" key="7">
    <source>
        <dbReference type="ARBA" id="ARBA00048472"/>
    </source>
</evidence>
<dbReference type="Pfam" id="PF10093">
    <property type="entry name" value="EarP"/>
    <property type="match status" value="1"/>
</dbReference>
<name>A0ABU1ZHI4_9BURK</name>
<proteinExistence type="inferred from homology"/>
<evidence type="ECO:0000256" key="4">
    <source>
        <dbReference type="ARBA" id="ARBA00024346"/>
    </source>
</evidence>
<keyword evidence="2" id="KW-0808">Transferase</keyword>
<evidence type="ECO:0000256" key="3">
    <source>
        <dbReference type="ARBA" id="ARBA00024303"/>
    </source>
</evidence>
<dbReference type="InterPro" id="IPR016633">
    <property type="entry name" value="EarP"/>
</dbReference>
<evidence type="ECO:0000256" key="6">
    <source>
        <dbReference type="ARBA" id="ARBA00030025"/>
    </source>
</evidence>
<evidence type="ECO:0000256" key="2">
    <source>
        <dbReference type="ARBA" id="ARBA00022679"/>
    </source>
</evidence>
<reference evidence="8 9" key="1">
    <citation type="submission" date="2023-07" db="EMBL/GenBank/DDBJ databases">
        <title>Sorghum-associated microbial communities from plants grown in Nebraska, USA.</title>
        <authorList>
            <person name="Schachtman D."/>
        </authorList>
    </citation>
    <scope>NUCLEOTIDE SEQUENCE [LARGE SCALE GENOMIC DNA]</scope>
    <source>
        <strain evidence="8 9">BE308</strain>
    </source>
</reference>
<evidence type="ECO:0000313" key="9">
    <source>
        <dbReference type="Proteomes" id="UP001268089"/>
    </source>
</evidence>
<comment type="function">
    <text evidence="3">Protein-arginine rhamnosyltransferase that catalyzes the transfer of a single rhamnose to elongation factor P (EF-P) on 'Lys-32', a modification required for EF-P-dependent rescue of polyproline stalled ribosomes.</text>
</comment>
<gene>
    <name evidence="8" type="ORF">J2X15_000263</name>
</gene>
<comment type="catalytic activity">
    <reaction evidence="7">
        <text>dTDP-beta-L-rhamnose + L-arginyl-[protein] = N(omega)-(alpha-L-rhamnosyl)-L-arginyl-[protein] + dTDP + H(+)</text>
        <dbReference type="Rhea" id="RHEA:66692"/>
        <dbReference type="Rhea" id="RHEA-COMP:10532"/>
        <dbReference type="Rhea" id="RHEA-COMP:17096"/>
        <dbReference type="ChEBI" id="CHEBI:15378"/>
        <dbReference type="ChEBI" id="CHEBI:29965"/>
        <dbReference type="ChEBI" id="CHEBI:57510"/>
        <dbReference type="ChEBI" id="CHEBI:58369"/>
        <dbReference type="ChEBI" id="CHEBI:167445"/>
    </reaction>
    <physiologicalReaction direction="left-to-right" evidence="7">
        <dbReference type="Rhea" id="RHEA:66693"/>
    </physiologicalReaction>
</comment>
<dbReference type="Proteomes" id="UP001268089">
    <property type="component" value="Unassembled WGS sequence"/>
</dbReference>
<evidence type="ECO:0000256" key="1">
    <source>
        <dbReference type="ARBA" id="ARBA00022676"/>
    </source>
</evidence>
<evidence type="ECO:0000313" key="8">
    <source>
        <dbReference type="EMBL" id="MDR7304997.1"/>
    </source>
</evidence>
<keyword evidence="9" id="KW-1185">Reference proteome</keyword>
<comment type="caution">
    <text evidence="8">The sequence shown here is derived from an EMBL/GenBank/DDBJ whole genome shotgun (WGS) entry which is preliminary data.</text>
</comment>
<protein>
    <recommendedName>
        <fullName evidence="5">Protein-arginine rhamnosyltransferase</fullName>
    </recommendedName>
    <alternativeName>
        <fullName evidence="6">EF-P arginine rhamnosyltransferase</fullName>
    </alternativeName>
</protein>
<dbReference type="PIRSF" id="PIRSF015557">
    <property type="entry name" value="UCP015557"/>
    <property type="match status" value="1"/>
</dbReference>